<dbReference type="AlphaFoldDB" id="A0A4D6L1Z8"/>
<dbReference type="Proteomes" id="UP000501690">
    <property type="component" value="Linkage Group LG2"/>
</dbReference>
<keyword evidence="3" id="KW-1185">Reference proteome</keyword>
<accession>A0A4D6L1Z8</accession>
<evidence type="ECO:0000313" key="2">
    <source>
        <dbReference type="EMBL" id="QCD82484.1"/>
    </source>
</evidence>
<protein>
    <submittedName>
        <fullName evidence="2">Uncharacterized protein</fullName>
    </submittedName>
</protein>
<evidence type="ECO:0000256" key="1">
    <source>
        <dbReference type="SAM" id="MobiDB-lite"/>
    </source>
</evidence>
<evidence type="ECO:0000313" key="3">
    <source>
        <dbReference type="Proteomes" id="UP000501690"/>
    </source>
</evidence>
<dbReference type="EMBL" id="CP039346">
    <property type="protein sequence ID" value="QCD82484.1"/>
    <property type="molecule type" value="Genomic_DNA"/>
</dbReference>
<name>A0A4D6L1Z8_VIGUN</name>
<organism evidence="2 3">
    <name type="scientific">Vigna unguiculata</name>
    <name type="common">Cowpea</name>
    <dbReference type="NCBI Taxonomy" id="3917"/>
    <lineage>
        <taxon>Eukaryota</taxon>
        <taxon>Viridiplantae</taxon>
        <taxon>Streptophyta</taxon>
        <taxon>Embryophyta</taxon>
        <taxon>Tracheophyta</taxon>
        <taxon>Spermatophyta</taxon>
        <taxon>Magnoliopsida</taxon>
        <taxon>eudicotyledons</taxon>
        <taxon>Gunneridae</taxon>
        <taxon>Pentapetalae</taxon>
        <taxon>rosids</taxon>
        <taxon>fabids</taxon>
        <taxon>Fabales</taxon>
        <taxon>Fabaceae</taxon>
        <taxon>Papilionoideae</taxon>
        <taxon>50 kb inversion clade</taxon>
        <taxon>NPAAA clade</taxon>
        <taxon>indigoferoid/millettioid clade</taxon>
        <taxon>Phaseoleae</taxon>
        <taxon>Vigna</taxon>
    </lineage>
</organism>
<gene>
    <name evidence="2" type="ORF">DEO72_LG2g2823</name>
</gene>
<proteinExistence type="predicted"/>
<sequence length="56" mass="6147">MMGTGFLAQASMSRPGETNKGSSKIFVRTVAQTTRLHFERGVISLRREGAHLSENP</sequence>
<feature type="region of interest" description="Disordered" evidence="1">
    <location>
        <begin position="1"/>
        <end position="24"/>
    </location>
</feature>
<reference evidence="2 3" key="1">
    <citation type="submission" date="2019-04" db="EMBL/GenBank/DDBJ databases">
        <title>An improved genome assembly and genetic linkage map for asparagus bean, Vigna unguiculata ssp. sesquipedialis.</title>
        <authorList>
            <person name="Xia Q."/>
            <person name="Zhang R."/>
            <person name="Dong Y."/>
        </authorList>
    </citation>
    <scope>NUCLEOTIDE SEQUENCE [LARGE SCALE GENOMIC DNA]</scope>
    <source>
        <tissue evidence="2">Leaf</tissue>
    </source>
</reference>